<proteinExistence type="predicted"/>
<sequence>MCQFPQVLLGEVQKLQLLHLQVVSRQFLPIPKAKVYLPVCLWKVQPSWREGKLIESFTAITVHQR</sequence>
<gene>
    <name evidence="1" type="ORF">AWRI1631_80640</name>
</gene>
<dbReference type="EMBL" id="ABSV01001058">
    <property type="protein sequence ID" value="EDZ71798.1"/>
    <property type="molecule type" value="Genomic_DNA"/>
</dbReference>
<evidence type="ECO:0000313" key="2">
    <source>
        <dbReference type="Proteomes" id="UP000008988"/>
    </source>
</evidence>
<reference evidence="1 2" key="1">
    <citation type="journal article" date="2008" name="FEMS Yeast Res.">
        <title>Comparative genome analysis of a Saccharomyces cerevisiae wine strain.</title>
        <authorList>
            <person name="Borneman A.R."/>
            <person name="Forgan A.H."/>
            <person name="Pretorius I.S."/>
            <person name="Chambers P.J."/>
        </authorList>
    </citation>
    <scope>NUCLEOTIDE SEQUENCE [LARGE SCALE GENOMIC DNA]</scope>
    <source>
        <strain evidence="1 2">AWRI1631</strain>
    </source>
</reference>
<accession>B5VJU3</accession>
<protein>
    <submittedName>
        <fullName evidence="1">Uncharacterized protein</fullName>
    </submittedName>
</protein>
<comment type="caution">
    <text evidence="1">The sequence shown here is derived from an EMBL/GenBank/DDBJ whole genome shotgun (WGS) entry which is preliminary data.</text>
</comment>
<name>B5VJU3_YEAS6</name>
<dbReference type="Proteomes" id="UP000008988">
    <property type="component" value="Unassembled WGS sequence"/>
</dbReference>
<evidence type="ECO:0000313" key="1">
    <source>
        <dbReference type="EMBL" id="EDZ71798.1"/>
    </source>
</evidence>
<organism evidence="1 2">
    <name type="scientific">Saccharomyces cerevisiae (strain AWRI1631)</name>
    <name type="common">Baker's yeast</name>
    <dbReference type="NCBI Taxonomy" id="545124"/>
    <lineage>
        <taxon>Eukaryota</taxon>
        <taxon>Fungi</taxon>
        <taxon>Dikarya</taxon>
        <taxon>Ascomycota</taxon>
        <taxon>Saccharomycotina</taxon>
        <taxon>Saccharomycetes</taxon>
        <taxon>Saccharomycetales</taxon>
        <taxon>Saccharomycetaceae</taxon>
        <taxon>Saccharomyces</taxon>
    </lineage>
</organism>
<dbReference type="AlphaFoldDB" id="B5VJU3"/>